<dbReference type="InterPro" id="IPR029190">
    <property type="entry name" value="Rrp14/SURF6_C"/>
</dbReference>
<dbReference type="OMA" id="QKKRTDN"/>
<keyword evidence="3" id="KW-0539">Nucleus</keyword>
<comment type="similarity">
    <text evidence="2">Belongs to the SURF6 family.</text>
</comment>
<dbReference type="InterPro" id="IPR007019">
    <property type="entry name" value="SURF6"/>
</dbReference>
<dbReference type="GO" id="GO:0005730">
    <property type="term" value="C:nucleolus"/>
    <property type="evidence" value="ECO:0007669"/>
    <property type="project" value="TreeGrafter"/>
</dbReference>
<dbReference type="Pfam" id="PF15459">
    <property type="entry name" value="RRP14"/>
    <property type="match status" value="1"/>
</dbReference>
<feature type="region of interest" description="Disordered" evidence="4">
    <location>
        <begin position="243"/>
        <end position="331"/>
    </location>
</feature>
<evidence type="ECO:0000259" key="6">
    <source>
        <dbReference type="Pfam" id="PF15459"/>
    </source>
</evidence>
<feature type="domain" description="Ribosomal RNA-processing protein 14 N-terminal" evidence="6">
    <location>
        <begin position="32"/>
        <end position="90"/>
    </location>
</feature>
<dbReference type="GO" id="GO:0003677">
    <property type="term" value="F:DNA binding"/>
    <property type="evidence" value="ECO:0007669"/>
    <property type="project" value="TreeGrafter"/>
</dbReference>
<dbReference type="GO" id="GO:0042273">
    <property type="term" value="P:ribosomal large subunit biogenesis"/>
    <property type="evidence" value="ECO:0007669"/>
    <property type="project" value="TreeGrafter"/>
</dbReference>
<feature type="compositionally biased region" description="Basic and acidic residues" evidence="4">
    <location>
        <begin position="120"/>
        <end position="183"/>
    </location>
</feature>
<feature type="compositionally biased region" description="Basic and acidic residues" evidence="4">
    <location>
        <begin position="250"/>
        <end position="263"/>
    </location>
</feature>
<evidence type="ECO:0000256" key="4">
    <source>
        <dbReference type="SAM" id="MobiDB-lite"/>
    </source>
</evidence>
<dbReference type="Gramene" id="ONK72151">
    <property type="protein sequence ID" value="ONK72151"/>
    <property type="gene ID" value="A4U43_C04F16320"/>
</dbReference>
<evidence type="ECO:0008006" key="9">
    <source>
        <dbReference type="Google" id="ProtNLM"/>
    </source>
</evidence>
<evidence type="ECO:0000256" key="2">
    <source>
        <dbReference type="ARBA" id="ARBA00005904"/>
    </source>
</evidence>
<dbReference type="EMBL" id="CM007384">
    <property type="protein sequence ID" value="ONK72151.1"/>
    <property type="molecule type" value="Genomic_DNA"/>
</dbReference>
<feature type="compositionally biased region" description="Polar residues" evidence="4">
    <location>
        <begin position="8"/>
        <end position="24"/>
    </location>
</feature>
<proteinExistence type="inferred from homology"/>
<feature type="compositionally biased region" description="Basic residues" evidence="4">
    <location>
        <begin position="264"/>
        <end position="274"/>
    </location>
</feature>
<evidence type="ECO:0000259" key="5">
    <source>
        <dbReference type="Pfam" id="PF04935"/>
    </source>
</evidence>
<name>A0A5P1F654_ASPOF</name>
<feature type="region of interest" description="Disordered" evidence="4">
    <location>
        <begin position="68"/>
        <end position="183"/>
    </location>
</feature>
<reference evidence="8" key="1">
    <citation type="journal article" date="2017" name="Nat. Commun.">
        <title>The asparagus genome sheds light on the origin and evolution of a young Y chromosome.</title>
        <authorList>
            <person name="Harkess A."/>
            <person name="Zhou J."/>
            <person name="Xu C."/>
            <person name="Bowers J.E."/>
            <person name="Van der Hulst R."/>
            <person name="Ayyampalayam S."/>
            <person name="Mercati F."/>
            <person name="Riccardi P."/>
            <person name="McKain M.R."/>
            <person name="Kakrana A."/>
            <person name="Tang H."/>
            <person name="Ray J."/>
            <person name="Groenendijk J."/>
            <person name="Arikit S."/>
            <person name="Mathioni S.M."/>
            <person name="Nakano M."/>
            <person name="Shan H."/>
            <person name="Telgmann-Rauber A."/>
            <person name="Kanno A."/>
            <person name="Yue Z."/>
            <person name="Chen H."/>
            <person name="Li W."/>
            <person name="Chen Y."/>
            <person name="Xu X."/>
            <person name="Zhang Y."/>
            <person name="Luo S."/>
            <person name="Chen H."/>
            <person name="Gao J."/>
            <person name="Mao Z."/>
            <person name="Pires J.C."/>
            <person name="Luo M."/>
            <person name="Kudrna D."/>
            <person name="Wing R.A."/>
            <person name="Meyers B.C."/>
            <person name="Yi K."/>
            <person name="Kong H."/>
            <person name="Lavrijsen P."/>
            <person name="Sunseri F."/>
            <person name="Falavigna A."/>
            <person name="Ye Y."/>
            <person name="Leebens-Mack J.H."/>
            <person name="Chen G."/>
        </authorList>
    </citation>
    <scope>NUCLEOTIDE SEQUENCE [LARGE SCALE GENOMIC DNA]</scope>
    <source>
        <strain evidence="8">cv. DH0086</strain>
    </source>
</reference>
<feature type="compositionally biased region" description="Basic residues" evidence="4">
    <location>
        <begin position="302"/>
        <end position="318"/>
    </location>
</feature>
<gene>
    <name evidence="7" type="ORF">A4U43_C04F16320</name>
</gene>
<feature type="domain" description="Ribosomal RNA-processing protein 14/surfeit locus protein 6 C-terminal" evidence="5">
    <location>
        <begin position="132"/>
        <end position="309"/>
    </location>
</feature>
<dbReference type="AlphaFoldDB" id="A0A5P1F654"/>
<dbReference type="GO" id="GO:0042274">
    <property type="term" value="P:ribosomal small subunit biogenesis"/>
    <property type="evidence" value="ECO:0007669"/>
    <property type="project" value="TreeGrafter"/>
</dbReference>
<dbReference type="InterPro" id="IPR029188">
    <property type="entry name" value="Rrp14_N"/>
</dbReference>
<dbReference type="Proteomes" id="UP000243459">
    <property type="component" value="Chromosome 4"/>
</dbReference>
<evidence type="ECO:0000256" key="1">
    <source>
        <dbReference type="ARBA" id="ARBA00004123"/>
    </source>
</evidence>
<evidence type="ECO:0000313" key="7">
    <source>
        <dbReference type="EMBL" id="ONK72151.1"/>
    </source>
</evidence>
<feature type="compositionally biased region" description="Basic and acidic residues" evidence="4">
    <location>
        <begin position="322"/>
        <end position="331"/>
    </location>
</feature>
<protein>
    <recommendedName>
        <fullName evidence="9">Ribosomal RNA-processing protein 14/surfeit locus protein 6 C-terminal domain-containing protein</fullName>
    </recommendedName>
</protein>
<evidence type="ECO:0000313" key="8">
    <source>
        <dbReference type="Proteomes" id="UP000243459"/>
    </source>
</evidence>
<dbReference type="Pfam" id="PF04935">
    <property type="entry name" value="SURF6"/>
    <property type="match status" value="1"/>
</dbReference>
<feature type="compositionally biased region" description="Basic and acidic residues" evidence="4">
    <location>
        <begin position="74"/>
        <end position="88"/>
    </location>
</feature>
<comment type="subcellular location">
    <subcellularLocation>
        <location evidence="1">Nucleus</location>
    </subcellularLocation>
</comment>
<keyword evidence="8" id="KW-1185">Reference proteome</keyword>
<evidence type="ECO:0000256" key="3">
    <source>
        <dbReference type="ARBA" id="ARBA00023242"/>
    </source>
</evidence>
<dbReference type="PANTHER" id="PTHR14369">
    <property type="entry name" value="SURFEIT LOCUS PROTEIN 6"/>
    <property type="match status" value="1"/>
</dbReference>
<organism evidence="7 8">
    <name type="scientific">Asparagus officinalis</name>
    <name type="common">Garden asparagus</name>
    <dbReference type="NCBI Taxonomy" id="4686"/>
    <lineage>
        <taxon>Eukaryota</taxon>
        <taxon>Viridiplantae</taxon>
        <taxon>Streptophyta</taxon>
        <taxon>Embryophyta</taxon>
        <taxon>Tracheophyta</taxon>
        <taxon>Spermatophyta</taxon>
        <taxon>Magnoliopsida</taxon>
        <taxon>Liliopsida</taxon>
        <taxon>Asparagales</taxon>
        <taxon>Asparagaceae</taxon>
        <taxon>Asparagoideae</taxon>
        <taxon>Asparagus</taxon>
    </lineage>
</organism>
<dbReference type="OrthoDB" id="444809at2759"/>
<feature type="region of interest" description="Disordered" evidence="4">
    <location>
        <begin position="196"/>
        <end position="222"/>
    </location>
</feature>
<feature type="compositionally biased region" description="Basic and acidic residues" evidence="4">
    <location>
        <begin position="275"/>
        <end position="301"/>
    </location>
</feature>
<dbReference type="GO" id="GO:0003723">
    <property type="term" value="F:RNA binding"/>
    <property type="evidence" value="ECO:0007669"/>
    <property type="project" value="TreeGrafter"/>
</dbReference>
<accession>A0A5P1F654</accession>
<feature type="compositionally biased region" description="Basic and acidic residues" evidence="4">
    <location>
        <begin position="210"/>
        <end position="222"/>
    </location>
</feature>
<dbReference type="PANTHER" id="PTHR14369:SF0">
    <property type="entry name" value="SURFEIT LOCUS PROTEIN 6"/>
    <property type="match status" value="1"/>
</dbReference>
<feature type="region of interest" description="Disordered" evidence="4">
    <location>
        <begin position="1"/>
        <end position="24"/>
    </location>
</feature>
<sequence length="331" mass="38586">MKKKSSAKIDSQEPTTSIPATSQPLKTLIDDTSVFIDDLVKLIPARFFLPIPDADERPWFQGLSKAAKASLKKQSRENLKKVRRDRFNPENPSSTLDLLQKSIKPDEDNPGDDEIPNRNPKPEEKSVTYEELRQRLHRRIEELRSGRNTRPKNDLMKNDQRKRKRENEEKSLEETKGKGKDENVAADITFGKVKIGDEDGSRRKKKKMSKAQELEKARKLEELKKDPEKGAIVAKKHSWKAAESRAMGVKVHDDPKLLKESIKKEKKRQKKHAEKWKERVESRESVRNEKQKTRTGNIKERAHQKKMRKIEKREKKLMRPGFEGRKEGYVN</sequence>